<dbReference type="AlphaFoldDB" id="X1L3L0"/>
<comment type="caution">
    <text evidence="4">The sequence shown here is derived from an EMBL/GenBank/DDBJ whole genome shotgun (WGS) entry which is preliminary data.</text>
</comment>
<proteinExistence type="predicted"/>
<gene>
    <name evidence="4" type="ORF">S03H2_69384</name>
</gene>
<dbReference type="Pfam" id="PF00278">
    <property type="entry name" value="Orn_DAP_Arg_deC"/>
    <property type="match status" value="1"/>
</dbReference>
<dbReference type="PANTHER" id="PTHR43727">
    <property type="entry name" value="DIAMINOPIMELATE DECARBOXYLASE"/>
    <property type="match status" value="1"/>
</dbReference>
<evidence type="ECO:0000313" key="4">
    <source>
        <dbReference type="EMBL" id="GAH97009.1"/>
    </source>
</evidence>
<dbReference type="GO" id="GO:0009089">
    <property type="term" value="P:lysine biosynthetic process via diaminopimelate"/>
    <property type="evidence" value="ECO:0007669"/>
    <property type="project" value="TreeGrafter"/>
</dbReference>
<organism evidence="4">
    <name type="scientific">marine sediment metagenome</name>
    <dbReference type="NCBI Taxonomy" id="412755"/>
    <lineage>
        <taxon>unclassified sequences</taxon>
        <taxon>metagenomes</taxon>
        <taxon>ecological metagenomes</taxon>
    </lineage>
</organism>
<evidence type="ECO:0000259" key="3">
    <source>
        <dbReference type="Pfam" id="PF00278"/>
    </source>
</evidence>
<dbReference type="PANTHER" id="PTHR43727:SF2">
    <property type="entry name" value="GROUP IV DECARBOXYLASE"/>
    <property type="match status" value="1"/>
</dbReference>
<protein>
    <recommendedName>
        <fullName evidence="3">Orn/DAP/Arg decarboxylase 2 C-terminal domain-containing protein</fullName>
    </recommendedName>
</protein>
<keyword evidence="2" id="KW-0663">Pyridoxal phosphate</keyword>
<evidence type="ECO:0000256" key="1">
    <source>
        <dbReference type="ARBA" id="ARBA00001933"/>
    </source>
</evidence>
<reference evidence="4" key="1">
    <citation type="journal article" date="2014" name="Front. Microbiol.">
        <title>High frequency of phylogenetically diverse reductive dehalogenase-homologous genes in deep subseafloor sedimentary metagenomes.</title>
        <authorList>
            <person name="Kawai M."/>
            <person name="Futagami T."/>
            <person name="Toyoda A."/>
            <person name="Takaki Y."/>
            <person name="Nishi S."/>
            <person name="Hori S."/>
            <person name="Arai W."/>
            <person name="Tsubouchi T."/>
            <person name="Morono Y."/>
            <person name="Uchiyama I."/>
            <person name="Ito T."/>
            <person name="Fujiyama A."/>
            <person name="Inagaki F."/>
            <person name="Takami H."/>
        </authorList>
    </citation>
    <scope>NUCLEOTIDE SEQUENCE</scope>
    <source>
        <strain evidence="4">Expedition CK06-06</strain>
    </source>
</reference>
<comment type="cofactor">
    <cofactor evidence="1">
        <name>pyridoxal 5'-phosphate</name>
        <dbReference type="ChEBI" id="CHEBI:597326"/>
    </cofactor>
</comment>
<dbReference type="SUPFAM" id="SSF50621">
    <property type="entry name" value="Alanine racemase C-terminal domain-like"/>
    <property type="match status" value="1"/>
</dbReference>
<dbReference type="GO" id="GO:0008836">
    <property type="term" value="F:diaminopimelate decarboxylase activity"/>
    <property type="evidence" value="ECO:0007669"/>
    <property type="project" value="TreeGrafter"/>
</dbReference>
<feature type="domain" description="Orn/DAP/Arg decarboxylase 2 C-terminal" evidence="3">
    <location>
        <begin position="36"/>
        <end position="120"/>
    </location>
</feature>
<feature type="non-terminal residue" evidence="4">
    <location>
        <position position="142"/>
    </location>
</feature>
<dbReference type="EMBL" id="BARU01045833">
    <property type="protein sequence ID" value="GAH97009.1"/>
    <property type="molecule type" value="Genomic_DNA"/>
</dbReference>
<evidence type="ECO:0000256" key="2">
    <source>
        <dbReference type="ARBA" id="ARBA00022898"/>
    </source>
</evidence>
<accession>X1L3L0</accession>
<dbReference type="InterPro" id="IPR009006">
    <property type="entry name" value="Ala_racemase/Decarboxylase_C"/>
</dbReference>
<feature type="non-terminal residue" evidence="4">
    <location>
        <position position="1"/>
    </location>
</feature>
<name>X1L3L0_9ZZZZ</name>
<dbReference type="InterPro" id="IPR022643">
    <property type="entry name" value="De-COase2_C"/>
</dbReference>
<dbReference type="Gene3D" id="2.40.37.10">
    <property type="entry name" value="Lyase, Ornithine Decarboxylase, Chain A, domain 1"/>
    <property type="match status" value="1"/>
</dbReference>
<sequence length="142" mass="15549">AMIDSIVKECSSNNLELPTLRLESGRGIAQGTAVTLGRVGVVKEWPGHKKWANLDVSTNHIMRIITSHWYHHIIAANKESLKNLETYDVVGPLCIPDELGLDRKLPLLERGDLLAILDTGAYAEPTASNFNAQPRPATVLVS</sequence>